<keyword evidence="4" id="KW-0812">Transmembrane</keyword>
<feature type="transmembrane region" description="Helical" evidence="4">
    <location>
        <begin position="112"/>
        <end position="135"/>
    </location>
</feature>
<dbReference type="Gene3D" id="1.20.58.2220">
    <property type="entry name" value="Formin, FH2 domain"/>
    <property type="match status" value="1"/>
</dbReference>
<dbReference type="GeneID" id="108988963"/>
<dbReference type="SUPFAM" id="SSF101447">
    <property type="entry name" value="Formin homology 2 domain (FH2 domain)"/>
    <property type="match status" value="1"/>
</dbReference>
<dbReference type="STRING" id="51240.A0A2I4EEW2"/>
<protein>
    <recommendedName>
        <fullName evidence="2">Formin-like protein</fullName>
    </recommendedName>
</protein>
<keyword evidence="4" id="KW-0472">Membrane</keyword>
<evidence type="ECO:0000256" key="1">
    <source>
        <dbReference type="ARBA" id="ARBA00025793"/>
    </source>
</evidence>
<dbReference type="FunCoup" id="A0A2I4EEW2">
    <property type="interactions" value="1829"/>
</dbReference>
<dbReference type="InterPro" id="IPR042201">
    <property type="entry name" value="FH2_Formin_sf"/>
</dbReference>
<evidence type="ECO:0000256" key="5">
    <source>
        <dbReference type="SAM" id="SignalP"/>
    </source>
</evidence>
<organism evidence="7 8">
    <name type="scientific">Juglans regia</name>
    <name type="common">English walnut</name>
    <dbReference type="NCBI Taxonomy" id="51240"/>
    <lineage>
        <taxon>Eukaryota</taxon>
        <taxon>Viridiplantae</taxon>
        <taxon>Streptophyta</taxon>
        <taxon>Embryophyta</taxon>
        <taxon>Tracheophyta</taxon>
        <taxon>Spermatophyta</taxon>
        <taxon>Magnoliopsida</taxon>
        <taxon>eudicotyledons</taxon>
        <taxon>Gunneridae</taxon>
        <taxon>Pentapetalae</taxon>
        <taxon>rosids</taxon>
        <taxon>fabids</taxon>
        <taxon>Fagales</taxon>
        <taxon>Juglandaceae</taxon>
        <taxon>Juglans</taxon>
    </lineage>
</organism>
<proteinExistence type="inferred from homology"/>
<dbReference type="KEGG" id="jre:108988963"/>
<feature type="region of interest" description="Disordered" evidence="3">
    <location>
        <begin position="546"/>
        <end position="1154"/>
    </location>
</feature>
<evidence type="ECO:0000256" key="4">
    <source>
        <dbReference type="SAM" id="Phobius"/>
    </source>
</evidence>
<sequence length="1595" mass="173324">MPTFFFFFLLLFWAPLQLSCTNSIVGRKILHEPYVPLDSLPPSQPPSPSPPSSPTTPKYPFSTSTPNQSPFFPSYPPPPPPPSPASFASFPANISSLILPQSPSSKHTSSKLVAVSAAAAVSAVVFFGAAVFFHLRRRGFAEDKTSRSDNSSRLFPENAERGNGTITVDASSSEFLYLGTLVNSRGIDDSCVNANVGNGDGGGGDLDTRKLSSPELLPLPPLARQSSRVVGGDEEETEEEEDEFYSPRVSLSITGSGSRRLFLAEEKKCSDSSSCSYPSSTSGSPARSHSISLSPSLSPRRLQPNSAQPQAPDASPRPSNDANSSKNVGYSSSALSTPERAVDRNPDASLGAWNQKVESTTFPSDNHQDASPRISNVSDQMSPTSRILDLALSPNASDRNLRQSPTPSLPSSSQSPPPSPKRNLEGNSPTRSCLEKSPERTLSATSQLHCIPSPPPLRILDLPSSPNDSDRSNMQSPTTSLRSLSPSPPSSPERNLEGDTPARSWLGKSPERTPSASLQLNCIPSPPPSRILDSALSANVLDRDHWQSPTLSLPSPSPSPPSSPEPKLEENTPTRSWLEKSPERTLSDSLQSHLIPSPPPSSILDLALSPNASGRDHRLSPTTSLPSSSPSLPSSPERNLEENTLARSWLEESPERTLSDSLQQNGIPSPPPSRILDLASSPNALDRDHRQSPTPSLLSSSPSPPSSPDRNLEEDTPTSSCLEKSPERTLIDSLQQNRIPSPPPSKILDLASSPIALDRDHRRSPTPSLLSSSPSPPSSPERNLEEDTPTRSCLEKSPERTLSDSLQQNRIPSPPPSRILDLASSPIALDRDHRQSPTPSLLSSSPSPPSSPERNLEEDTPTRSWLEKSPERALSYSLQHNRIPSPPPSRILDLASSPNASDRDHRRSPTPSLPTSSPSPPSSPEHNLEENTPRRSCLEKSPERTLSASSQPHRISSPPPSRTLDLASSPNASDGDHRQSPTPSLLSSSPSPPSSPERDLEDTPRRSCLEKSPERTLSASSPSASDQNHRQSPAPSLPPSSPSPPSSPERNLEENAPTRSCLEKSPERTPSASSQPHCIPPPPPPPPPPLPMHGHWETPDPSTPISESKPISQPPALIPPSRPFVLQNPTQVSPIELPPSSTSTEKSEETPKPKLKPLHWDKVRASSDREMVWDHLRSSSFKLNEEMIETLFVVNTPNPKPKETTPRSVIPSPNHENRVLDPKKSQNIAISLRALNVTTEEVCDALLEGNAESLGSEILESLLKMAPTKEEEWKLKEYKDDDSVIKLGPAEKFLKALLDVPFAFKRVDAMLYIANFESEIEYLKKSFGTLEAACEELRNCRMFLKLLDAVLKTGNRMNIGTNRGDAHAFKLDTLLKLVDVKGSDGKTTLLHFVVQEVIRTEGARLSGTNQTPNTTLSEDAKCRKLGLQVVSGLSSELTNVKKAAAMDSDVLSSEVSKLSRGIGNIGEVVRLNETTGLNESSQKFSESMHKFMQMAEEEIIRIQAQESVALSLVKEITEYFHGDSAREEAHPFRIFLVVRDFLTILDRVCKEVGMINERTIVSSAHKFPVPVNPMLPQVIPPRRQYNSSDDESACP</sequence>
<feature type="domain" description="FH2" evidence="6">
    <location>
        <begin position="1145"/>
        <end position="1571"/>
    </location>
</feature>
<feature type="compositionally biased region" description="Polar residues" evidence="3">
    <location>
        <begin position="317"/>
        <end position="336"/>
    </location>
</feature>
<feature type="compositionally biased region" description="Polar residues" evidence="3">
    <location>
        <begin position="464"/>
        <end position="475"/>
    </location>
</feature>
<feature type="compositionally biased region" description="Polar residues" evidence="3">
    <location>
        <begin position="356"/>
        <end position="365"/>
    </location>
</feature>
<feature type="compositionally biased region" description="Basic and acidic residues" evidence="3">
    <location>
        <begin position="566"/>
        <end position="586"/>
    </location>
</feature>
<dbReference type="PANTHER" id="PTHR23213:SF276">
    <property type="entry name" value="FORMIN-LIKE PROTEIN 1"/>
    <property type="match status" value="1"/>
</dbReference>
<feature type="compositionally biased region" description="Low complexity" evidence="3">
    <location>
        <begin position="55"/>
        <end position="72"/>
    </location>
</feature>
<feature type="compositionally biased region" description="Pro residues" evidence="3">
    <location>
        <begin position="1078"/>
        <end position="1091"/>
    </location>
</feature>
<name>A0A2I4EEW2_JUGRE</name>
<dbReference type="GO" id="GO:0005856">
    <property type="term" value="C:cytoskeleton"/>
    <property type="evidence" value="ECO:0000318"/>
    <property type="project" value="GO_Central"/>
</dbReference>
<accession>A0A2I4EEW2</accession>
<feature type="compositionally biased region" description="Basic and acidic residues" evidence="3">
    <location>
        <begin position="996"/>
        <end position="1014"/>
    </location>
</feature>
<dbReference type="InterPro" id="IPR027643">
    <property type="entry name" value="Formin-like_plant"/>
</dbReference>
<dbReference type="InterPro" id="IPR015425">
    <property type="entry name" value="FH2_Formin"/>
</dbReference>
<feature type="chain" id="PRO_5028309364" description="Formin-like protein" evidence="5">
    <location>
        <begin position="22"/>
        <end position="1595"/>
    </location>
</feature>
<feature type="region of interest" description="Disordered" evidence="3">
    <location>
        <begin position="1196"/>
        <end position="1216"/>
    </location>
</feature>
<feature type="compositionally biased region" description="Acidic residues" evidence="3">
    <location>
        <begin position="232"/>
        <end position="244"/>
    </location>
</feature>
<feature type="compositionally biased region" description="Low complexity" evidence="3">
    <location>
        <begin position="476"/>
        <end position="485"/>
    </location>
</feature>
<feature type="signal peptide" evidence="5">
    <location>
        <begin position="1"/>
        <end position="21"/>
    </location>
</feature>
<comment type="similarity">
    <text evidence="1">Belongs to the formin-like family. Class-I subfamily.</text>
</comment>
<feature type="compositionally biased region" description="Low complexity" evidence="3">
    <location>
        <begin position="836"/>
        <end position="845"/>
    </location>
</feature>
<keyword evidence="5" id="KW-0732">Signal</keyword>
<feature type="compositionally biased region" description="Low complexity" evidence="3">
    <location>
        <begin position="404"/>
        <end position="414"/>
    </location>
</feature>
<keyword evidence="7" id="KW-1185">Reference proteome</keyword>
<dbReference type="InParanoid" id="A0A2I4EEW2"/>
<feature type="compositionally biased region" description="Low complexity" evidence="3">
    <location>
        <begin position="620"/>
        <end position="636"/>
    </location>
</feature>
<dbReference type="GO" id="GO:0030036">
    <property type="term" value="P:actin cytoskeleton organization"/>
    <property type="evidence" value="ECO:0000318"/>
    <property type="project" value="GO_Central"/>
</dbReference>
<feature type="compositionally biased region" description="Basic and acidic residues" evidence="3">
    <location>
        <begin position="926"/>
        <end position="943"/>
    </location>
</feature>
<feature type="compositionally biased region" description="Polar residues" evidence="3">
    <location>
        <begin position="373"/>
        <end position="385"/>
    </location>
</feature>
<feature type="compositionally biased region" description="Low complexity" evidence="3">
    <location>
        <begin position="692"/>
        <end position="701"/>
    </location>
</feature>
<evidence type="ECO:0000256" key="3">
    <source>
        <dbReference type="SAM" id="MobiDB-lite"/>
    </source>
</evidence>
<feature type="compositionally biased region" description="Pro residues" evidence="3">
    <location>
        <begin position="1112"/>
        <end position="1122"/>
    </location>
</feature>
<feature type="region of interest" description="Disordered" evidence="3">
    <location>
        <begin position="40"/>
        <end position="80"/>
    </location>
</feature>
<dbReference type="SMART" id="SM00498">
    <property type="entry name" value="FH2"/>
    <property type="match status" value="1"/>
</dbReference>
<dbReference type="RefSeq" id="XP_018817935.2">
    <property type="nucleotide sequence ID" value="XM_018962390.2"/>
</dbReference>
<feature type="compositionally biased region" description="Pro residues" evidence="3">
    <location>
        <begin position="555"/>
        <end position="564"/>
    </location>
</feature>
<dbReference type="PROSITE" id="PS51444">
    <property type="entry name" value="FH2"/>
    <property type="match status" value="1"/>
</dbReference>
<feature type="compositionally biased region" description="Polar residues" evidence="3">
    <location>
        <begin position="1015"/>
        <end position="1026"/>
    </location>
</feature>
<feature type="compositionally biased region" description="Basic and acidic residues" evidence="3">
    <location>
        <begin position="1145"/>
        <end position="1154"/>
    </location>
</feature>
<feature type="compositionally biased region" description="Low complexity" evidence="3">
    <location>
        <begin position="980"/>
        <end position="989"/>
    </location>
</feature>
<feature type="compositionally biased region" description="Low complexity" evidence="3">
    <location>
        <begin position="271"/>
        <end position="306"/>
    </location>
</feature>
<evidence type="ECO:0000313" key="8">
    <source>
        <dbReference type="RefSeq" id="XP_018817935.2"/>
    </source>
</evidence>
<feature type="compositionally biased region" description="Polar residues" evidence="3">
    <location>
        <begin position="512"/>
        <end position="522"/>
    </location>
</feature>
<dbReference type="Proteomes" id="UP000235220">
    <property type="component" value="Chromosome 5"/>
</dbReference>
<evidence type="ECO:0000313" key="7">
    <source>
        <dbReference type="Proteomes" id="UP000235220"/>
    </source>
</evidence>
<feature type="compositionally biased region" description="Basic and acidic residues" evidence="3">
    <location>
        <begin position="649"/>
        <end position="658"/>
    </location>
</feature>
<feature type="region of interest" description="Disordered" evidence="3">
    <location>
        <begin position="197"/>
        <end position="250"/>
    </location>
</feature>
<dbReference type="PANTHER" id="PTHR23213">
    <property type="entry name" value="FORMIN-RELATED"/>
    <property type="match status" value="1"/>
</dbReference>
<feature type="compositionally biased region" description="Basic and acidic residues" evidence="3">
    <location>
        <begin position="854"/>
        <end position="871"/>
    </location>
</feature>
<feature type="compositionally biased region" description="Pro residues" evidence="3">
    <location>
        <begin position="42"/>
        <end position="54"/>
    </location>
</feature>
<reference evidence="8" key="1">
    <citation type="submission" date="2025-08" db="UniProtKB">
        <authorList>
            <consortium name="RefSeq"/>
        </authorList>
    </citation>
    <scope>IDENTIFICATION</scope>
    <source>
        <tissue evidence="8">Leaves</tissue>
    </source>
</reference>
<evidence type="ECO:0000256" key="2">
    <source>
        <dbReference type="RuleBase" id="RU361260"/>
    </source>
</evidence>
<gene>
    <name evidence="8" type="primary">LOC108988963</name>
</gene>
<keyword evidence="4" id="KW-1133">Transmembrane helix</keyword>
<feature type="region of interest" description="Disordered" evidence="3">
    <location>
        <begin position="270"/>
        <end position="526"/>
    </location>
</feature>
<dbReference type="Pfam" id="PF02181">
    <property type="entry name" value="FH2"/>
    <property type="match status" value="1"/>
</dbReference>
<evidence type="ECO:0000259" key="6">
    <source>
        <dbReference type="PROSITE" id="PS51444"/>
    </source>
</evidence>
<feature type="compositionally biased region" description="Polar residues" evidence="3">
    <location>
        <begin position="944"/>
        <end position="954"/>
    </location>
</feature>
<feature type="compositionally biased region" description="Pro residues" evidence="3">
    <location>
        <begin position="1035"/>
        <end position="1047"/>
    </location>
</feature>
<dbReference type="OrthoDB" id="10388140at2759"/>
<feature type="compositionally biased region" description="Basic and acidic residues" evidence="3">
    <location>
        <begin position="782"/>
        <end position="802"/>
    </location>
</feature>
<dbReference type="GO" id="GO:0045010">
    <property type="term" value="P:actin nucleation"/>
    <property type="evidence" value="ECO:0007669"/>
    <property type="project" value="InterPro"/>
</dbReference>
<dbReference type="GO" id="GO:0051015">
    <property type="term" value="F:actin filament binding"/>
    <property type="evidence" value="ECO:0000318"/>
    <property type="project" value="GO_Central"/>
</dbReference>